<dbReference type="PROSITE" id="PS51701">
    <property type="entry name" value="6_CYS"/>
    <property type="match status" value="2"/>
</dbReference>
<feature type="chain" id="PRO_5003939275" description="6-Cys domain-containing protein" evidence="8">
    <location>
        <begin position="19"/>
        <end position="611"/>
    </location>
</feature>
<evidence type="ECO:0000313" key="11">
    <source>
        <dbReference type="Proteomes" id="UP000031512"/>
    </source>
</evidence>
<dbReference type="AlphaFoldDB" id="L0AVF2"/>
<gene>
    <name evidence="10" type="ORF">BEWA_024360</name>
</gene>
<reference evidence="10 11" key="1">
    <citation type="journal article" date="2012" name="BMC Genomics">
        <title>Comparative genomic analysis and phylogenetic position of Theileria equi.</title>
        <authorList>
            <person name="Kappmeyer L.S."/>
            <person name="Thiagarajan M."/>
            <person name="Herndon D.R."/>
            <person name="Ramsay J.D."/>
            <person name="Caler E."/>
            <person name="Djikeng A."/>
            <person name="Gillespie J.J."/>
            <person name="Lau A.O."/>
            <person name="Roalson E.H."/>
            <person name="Silva J.C."/>
            <person name="Silva M.G."/>
            <person name="Suarez C.E."/>
            <person name="Ueti M.W."/>
            <person name="Nene V.M."/>
            <person name="Mealey R.H."/>
            <person name="Knowles D.P."/>
            <person name="Brayton K.A."/>
        </authorList>
    </citation>
    <scope>NUCLEOTIDE SEQUENCE [LARGE SCALE GENOMIC DNA]</scope>
    <source>
        <strain evidence="10 11">WA</strain>
    </source>
</reference>
<keyword evidence="11" id="KW-1185">Reference proteome</keyword>
<comment type="subcellular location">
    <subcellularLocation>
        <location evidence="1">Cell membrane</location>
    </subcellularLocation>
    <subcellularLocation>
        <location evidence="2">Cell surface</location>
    </subcellularLocation>
</comment>
<evidence type="ECO:0000256" key="5">
    <source>
        <dbReference type="ARBA" id="ARBA00023136"/>
    </source>
</evidence>
<evidence type="ECO:0000256" key="6">
    <source>
        <dbReference type="ARBA" id="ARBA00023157"/>
    </source>
</evidence>
<accession>L0AVF2</accession>
<dbReference type="RefSeq" id="XP_004829253.1">
    <property type="nucleotide sequence ID" value="XM_004829196.1"/>
</dbReference>
<dbReference type="Pfam" id="PF07422">
    <property type="entry name" value="s48_45"/>
    <property type="match status" value="2"/>
</dbReference>
<dbReference type="InterPro" id="IPR038160">
    <property type="entry name" value="6_CYS_dom_sf"/>
</dbReference>
<dbReference type="GO" id="GO:0005886">
    <property type="term" value="C:plasma membrane"/>
    <property type="evidence" value="ECO:0007669"/>
    <property type="project" value="UniProtKB-SubCell"/>
</dbReference>
<dbReference type="EMBL" id="CP001669">
    <property type="protein sequence ID" value="AFZ79587.1"/>
    <property type="molecule type" value="Genomic_DNA"/>
</dbReference>
<evidence type="ECO:0000256" key="2">
    <source>
        <dbReference type="ARBA" id="ARBA00004241"/>
    </source>
</evidence>
<keyword evidence="3" id="KW-1003">Cell membrane</keyword>
<dbReference type="KEGG" id="beq:BEWA_024360"/>
<dbReference type="eggNOG" id="ENOG502T3D0">
    <property type="taxonomic scope" value="Eukaryota"/>
</dbReference>
<sequence>MVSYKAALLMGLVRLCHAIDDAIIEKIGRGVGTALNYAVFSKKVAYSSPEDFDPEGETFASFTLAPGDSIKYYCGRPCDRRSGRIKMYPEDPRRQTLAPMVNSGFKDSIKRVLNNFDVFRSDRTLIYYSCDFLGGGYLIQYPRDAIIVSKNLDFSLNFACVFEDVYRWVEIKFKNVMPMPYGCGSGDAELFDNLLPLGGLSSMHHIRYSPVCEIVPEPGMIIGIYCATGETFDGKECFEQRTDEDGDEPLLYDPEFKFTGLASKLHLFKVPKEGFPKDVSFRCKCFNPADQLTSLLKIVSSRESVCDFKASLDEAGGELNKIVAVPCRKELHPGDSLRIITPLDDSVVKYSDLYFTSKFAPGTDTVFAQDLQENVVKAVPLTDVVASTGLSVEVVVAPGDRGYKLEDYDWVAKKRRVAPQEHVIRYKKDSILVLKTEHANLTYEWQLHLAGVMSRDRESIVRRTISVGLIPTDPYTFGCGARDNHIFREDRVDFRIEHWNKFDAKNGRVECTIDAEKMSPVGFYCPRGAVLEPAGCFENVFDENGNVVELNDVTSGARVFRGQHIVGFEVLRTEGSDGKQRMVECKCSDVDGRVLATIKVVVRASYASRFK</sequence>
<keyword evidence="5" id="KW-0472">Membrane</keyword>
<evidence type="ECO:0000256" key="3">
    <source>
        <dbReference type="ARBA" id="ARBA00022475"/>
    </source>
</evidence>
<proteinExistence type="predicted"/>
<dbReference type="GO" id="GO:0009986">
    <property type="term" value="C:cell surface"/>
    <property type="evidence" value="ECO:0007669"/>
    <property type="project" value="UniProtKB-SubCell"/>
</dbReference>
<dbReference type="Proteomes" id="UP000031512">
    <property type="component" value="Chromosome 1"/>
</dbReference>
<evidence type="ECO:0000313" key="10">
    <source>
        <dbReference type="EMBL" id="AFZ79587.1"/>
    </source>
</evidence>
<dbReference type="VEuPathDB" id="PiroplasmaDB:BEWA_024360"/>
<feature type="domain" description="6-Cys" evidence="9">
    <location>
        <begin position="179"/>
        <end position="303"/>
    </location>
</feature>
<name>L0AVF2_THEEQ</name>
<keyword evidence="4 8" id="KW-0732">Signal</keyword>
<feature type="domain" description="6-Cys" evidence="9">
    <location>
        <begin position="475"/>
        <end position="605"/>
    </location>
</feature>
<dbReference type="GeneID" id="15806835"/>
<dbReference type="OrthoDB" id="361225at2759"/>
<dbReference type="InterPro" id="IPR010884">
    <property type="entry name" value="6_CYS_dom"/>
</dbReference>
<feature type="signal peptide" evidence="8">
    <location>
        <begin position="1"/>
        <end position="18"/>
    </location>
</feature>
<organism evidence="10 11">
    <name type="scientific">Theileria equi strain WA</name>
    <dbReference type="NCBI Taxonomy" id="1537102"/>
    <lineage>
        <taxon>Eukaryota</taxon>
        <taxon>Sar</taxon>
        <taxon>Alveolata</taxon>
        <taxon>Apicomplexa</taxon>
        <taxon>Aconoidasida</taxon>
        <taxon>Piroplasmida</taxon>
        <taxon>Theileriidae</taxon>
        <taxon>Theileria</taxon>
    </lineage>
</organism>
<keyword evidence="7" id="KW-0325">Glycoprotein</keyword>
<protein>
    <recommendedName>
        <fullName evidence="9">6-Cys domain-containing protein</fullName>
    </recommendedName>
</protein>
<evidence type="ECO:0000256" key="7">
    <source>
        <dbReference type="ARBA" id="ARBA00023180"/>
    </source>
</evidence>
<evidence type="ECO:0000259" key="9">
    <source>
        <dbReference type="PROSITE" id="PS51701"/>
    </source>
</evidence>
<evidence type="ECO:0000256" key="4">
    <source>
        <dbReference type="ARBA" id="ARBA00022729"/>
    </source>
</evidence>
<keyword evidence="6" id="KW-1015">Disulfide bond</keyword>
<evidence type="ECO:0000256" key="8">
    <source>
        <dbReference type="SAM" id="SignalP"/>
    </source>
</evidence>
<evidence type="ECO:0000256" key="1">
    <source>
        <dbReference type="ARBA" id="ARBA00004236"/>
    </source>
</evidence>
<dbReference type="Gene3D" id="2.60.40.2860">
    <property type="match status" value="2"/>
</dbReference>